<name>A0A2S5GXY1_9BURK</name>
<dbReference type="Gene3D" id="3.40.190.10">
    <property type="entry name" value="Periplasmic binding protein-like II"/>
    <property type="match status" value="1"/>
</dbReference>
<dbReference type="InterPro" id="IPR005064">
    <property type="entry name" value="BUG"/>
</dbReference>
<gene>
    <name evidence="2" type="ORF">C4E15_01155</name>
</gene>
<evidence type="ECO:0000313" key="3">
    <source>
        <dbReference type="Proteomes" id="UP000239990"/>
    </source>
</evidence>
<sequence>MKIARALTSVGLWLRVGAAVSAVGMMGPAVAGAYPDHSIRMVVPFPAGGATDLMARALAQGLGDKLGQAIVVENRGGAGGTIGAEAVASAAPDGYTLLYSTMGVLTINPSLYPKLRYDPQKSFAPISMTNLTSNLLVVNSDLKVNSVAGLAALAKARPGELTFSSSGNGTTSHLAGEMFKSTAGVDIRHIPYKGTSGAINDFLAGRISMMIDTSSNFIEQVKLGKVRALGVTSRQRLPVLPDVPSISETPGFESYEVSLWSGVLAPAGTPRAVIDKLNQDIAAVMTSPQMVERMAAYGIQTTHSTPEAFAAQIKTDTAKWAKVIEQSGAKSD</sequence>
<dbReference type="Gene3D" id="3.40.190.150">
    <property type="entry name" value="Bordetella uptake gene, domain 1"/>
    <property type="match status" value="1"/>
</dbReference>
<comment type="caution">
    <text evidence="2">The sequence shown here is derived from an EMBL/GenBank/DDBJ whole genome shotgun (WGS) entry which is preliminary data.</text>
</comment>
<dbReference type="Proteomes" id="UP000239990">
    <property type="component" value="Unassembled WGS sequence"/>
</dbReference>
<comment type="similarity">
    <text evidence="1">Belongs to the UPF0065 (bug) family.</text>
</comment>
<dbReference type="OrthoDB" id="8678477at2"/>
<dbReference type="PIRSF" id="PIRSF017082">
    <property type="entry name" value="YflP"/>
    <property type="match status" value="1"/>
</dbReference>
<dbReference type="Pfam" id="PF03401">
    <property type="entry name" value="TctC"/>
    <property type="match status" value="1"/>
</dbReference>
<dbReference type="PANTHER" id="PTHR42928:SF5">
    <property type="entry name" value="BLR1237 PROTEIN"/>
    <property type="match status" value="1"/>
</dbReference>
<dbReference type="SUPFAM" id="SSF53850">
    <property type="entry name" value="Periplasmic binding protein-like II"/>
    <property type="match status" value="1"/>
</dbReference>
<dbReference type="RefSeq" id="WP_104141879.1">
    <property type="nucleotide sequence ID" value="NZ_PREU01000001.1"/>
</dbReference>
<evidence type="ECO:0000313" key="2">
    <source>
        <dbReference type="EMBL" id="PPA77930.1"/>
    </source>
</evidence>
<dbReference type="PANTHER" id="PTHR42928">
    <property type="entry name" value="TRICARBOXYLATE-BINDING PROTEIN"/>
    <property type="match status" value="1"/>
</dbReference>
<reference evidence="2 3" key="1">
    <citation type="submission" date="2018-02" db="EMBL/GenBank/DDBJ databases">
        <title>Draft Genome of Achromobacter spanius stain 6.</title>
        <authorList>
            <person name="Gunasekera T.S."/>
            <person name="Radwan O."/>
            <person name="Ruiz O.N."/>
        </authorList>
    </citation>
    <scope>NUCLEOTIDE SEQUENCE [LARGE SCALE GENOMIC DNA]</scope>
    <source>
        <strain evidence="2 3">6</strain>
    </source>
</reference>
<evidence type="ECO:0000256" key="1">
    <source>
        <dbReference type="ARBA" id="ARBA00006987"/>
    </source>
</evidence>
<accession>A0A2S5GXY1</accession>
<dbReference type="EMBL" id="PREU01000001">
    <property type="protein sequence ID" value="PPA77930.1"/>
    <property type="molecule type" value="Genomic_DNA"/>
</dbReference>
<protein>
    <submittedName>
        <fullName evidence="2">LacI family transcriptional regulator</fullName>
    </submittedName>
</protein>
<organism evidence="2 3">
    <name type="scientific">Achromobacter spanius</name>
    <dbReference type="NCBI Taxonomy" id="217203"/>
    <lineage>
        <taxon>Bacteria</taxon>
        <taxon>Pseudomonadati</taxon>
        <taxon>Pseudomonadota</taxon>
        <taxon>Betaproteobacteria</taxon>
        <taxon>Burkholderiales</taxon>
        <taxon>Alcaligenaceae</taxon>
        <taxon>Achromobacter</taxon>
    </lineage>
</organism>
<dbReference type="CDD" id="cd13578">
    <property type="entry name" value="PBP2_Bug27"/>
    <property type="match status" value="1"/>
</dbReference>
<dbReference type="AlphaFoldDB" id="A0A2S5GXY1"/>
<proteinExistence type="inferred from homology"/>
<dbReference type="InterPro" id="IPR042100">
    <property type="entry name" value="Bug_dom1"/>
</dbReference>